<protein>
    <submittedName>
        <fullName evidence="1">Uncharacterized protein</fullName>
    </submittedName>
</protein>
<dbReference type="EMBL" id="BAAAQX010000018">
    <property type="protein sequence ID" value="GAA2210918.1"/>
    <property type="molecule type" value="Genomic_DNA"/>
</dbReference>
<name>A0ABN3CNP2_9ACTN</name>
<evidence type="ECO:0000313" key="1">
    <source>
        <dbReference type="EMBL" id="GAA2210918.1"/>
    </source>
</evidence>
<gene>
    <name evidence="1" type="ORF">GCM10009850_063770</name>
</gene>
<dbReference type="Proteomes" id="UP001499843">
    <property type="component" value="Unassembled WGS sequence"/>
</dbReference>
<keyword evidence="2" id="KW-1185">Reference proteome</keyword>
<dbReference type="RefSeq" id="WP_344482553.1">
    <property type="nucleotide sequence ID" value="NZ_BAAAQX010000018.1"/>
</dbReference>
<organism evidence="1 2">
    <name type="scientific">Nonomuraea monospora</name>
    <dbReference type="NCBI Taxonomy" id="568818"/>
    <lineage>
        <taxon>Bacteria</taxon>
        <taxon>Bacillati</taxon>
        <taxon>Actinomycetota</taxon>
        <taxon>Actinomycetes</taxon>
        <taxon>Streptosporangiales</taxon>
        <taxon>Streptosporangiaceae</taxon>
        <taxon>Nonomuraea</taxon>
    </lineage>
</organism>
<sequence>MTHTAVVGRLLAAAGLTVPEDEIEVIAAGYPLQRAGMDALYAVPEARYADPALRFRADARIVDWAS</sequence>
<accession>A0ABN3CNP2</accession>
<evidence type="ECO:0000313" key="2">
    <source>
        <dbReference type="Proteomes" id="UP001499843"/>
    </source>
</evidence>
<reference evidence="1 2" key="1">
    <citation type="journal article" date="2019" name="Int. J. Syst. Evol. Microbiol.">
        <title>The Global Catalogue of Microorganisms (GCM) 10K type strain sequencing project: providing services to taxonomists for standard genome sequencing and annotation.</title>
        <authorList>
            <consortium name="The Broad Institute Genomics Platform"/>
            <consortium name="The Broad Institute Genome Sequencing Center for Infectious Disease"/>
            <person name="Wu L."/>
            <person name="Ma J."/>
        </authorList>
    </citation>
    <scope>NUCLEOTIDE SEQUENCE [LARGE SCALE GENOMIC DNA]</scope>
    <source>
        <strain evidence="1 2">JCM 16114</strain>
    </source>
</reference>
<comment type="caution">
    <text evidence="1">The sequence shown here is derived from an EMBL/GenBank/DDBJ whole genome shotgun (WGS) entry which is preliminary data.</text>
</comment>
<proteinExistence type="predicted"/>